<evidence type="ECO:0000256" key="1">
    <source>
        <dbReference type="ARBA" id="ARBA00010520"/>
    </source>
</evidence>
<feature type="compositionally biased region" description="Basic and acidic residues" evidence="3">
    <location>
        <begin position="53"/>
        <end position="72"/>
    </location>
</feature>
<evidence type="ECO:0000313" key="5">
    <source>
        <dbReference type="Proteomes" id="UP001515480"/>
    </source>
</evidence>
<sequence>MADGNEEQATAAIMKDQEEQLRRKYPAGLPVKKGLLGGDRKYFDSADWAKDRAAKDKAAKVSAEASKDEPVTFKKQGTQDDELLPPPPISNAK</sequence>
<dbReference type="Pfam" id="PF04667">
    <property type="entry name" value="Endosulfine"/>
    <property type="match status" value="1"/>
</dbReference>
<keyword evidence="5" id="KW-1185">Reference proteome</keyword>
<accession>A0AB34JQ94</accession>
<protein>
    <recommendedName>
        <fullName evidence="6">Negatively light-regulated protein</fullName>
    </recommendedName>
</protein>
<comment type="similarity">
    <text evidence="1 2">Belongs to the endosulfine family.</text>
</comment>
<name>A0AB34JQ94_PRYPA</name>
<proteinExistence type="inferred from homology"/>
<dbReference type="EMBL" id="JBGBPQ010000006">
    <property type="protein sequence ID" value="KAL1523362.1"/>
    <property type="molecule type" value="Genomic_DNA"/>
</dbReference>
<comment type="caution">
    <text evidence="4">The sequence shown here is derived from an EMBL/GenBank/DDBJ whole genome shotgun (WGS) entry which is preliminary data.</text>
</comment>
<reference evidence="4 5" key="1">
    <citation type="journal article" date="2024" name="Science">
        <title>Giant polyketide synthase enzymes in the biosynthesis of giant marine polyether toxins.</title>
        <authorList>
            <person name="Fallon T.R."/>
            <person name="Shende V.V."/>
            <person name="Wierzbicki I.H."/>
            <person name="Pendleton A.L."/>
            <person name="Watervoot N.F."/>
            <person name="Auber R.P."/>
            <person name="Gonzalez D.J."/>
            <person name="Wisecaver J.H."/>
            <person name="Moore B.S."/>
        </authorList>
    </citation>
    <scope>NUCLEOTIDE SEQUENCE [LARGE SCALE GENOMIC DNA]</scope>
    <source>
        <strain evidence="4 5">12B1</strain>
    </source>
</reference>
<gene>
    <name evidence="4" type="ORF">AB1Y20_018306</name>
</gene>
<dbReference type="AlphaFoldDB" id="A0AB34JQ94"/>
<dbReference type="InterPro" id="IPR006760">
    <property type="entry name" value="Endosulphine"/>
</dbReference>
<organism evidence="4 5">
    <name type="scientific">Prymnesium parvum</name>
    <name type="common">Toxic golden alga</name>
    <dbReference type="NCBI Taxonomy" id="97485"/>
    <lineage>
        <taxon>Eukaryota</taxon>
        <taxon>Haptista</taxon>
        <taxon>Haptophyta</taxon>
        <taxon>Prymnesiophyceae</taxon>
        <taxon>Prymnesiales</taxon>
        <taxon>Prymnesiaceae</taxon>
        <taxon>Prymnesium</taxon>
    </lineage>
</organism>
<evidence type="ECO:0000256" key="2">
    <source>
        <dbReference type="RuleBase" id="RU363120"/>
    </source>
</evidence>
<evidence type="ECO:0008006" key="6">
    <source>
        <dbReference type="Google" id="ProtNLM"/>
    </source>
</evidence>
<evidence type="ECO:0000256" key="3">
    <source>
        <dbReference type="SAM" id="MobiDB-lite"/>
    </source>
</evidence>
<evidence type="ECO:0000313" key="4">
    <source>
        <dbReference type="EMBL" id="KAL1523362.1"/>
    </source>
</evidence>
<dbReference type="Proteomes" id="UP001515480">
    <property type="component" value="Unassembled WGS sequence"/>
</dbReference>
<feature type="region of interest" description="Disordered" evidence="3">
    <location>
        <begin position="53"/>
        <end position="93"/>
    </location>
</feature>
<feature type="compositionally biased region" description="Pro residues" evidence="3">
    <location>
        <begin position="84"/>
        <end position="93"/>
    </location>
</feature>